<evidence type="ECO:0000313" key="6">
    <source>
        <dbReference type="EMBL" id="THG35716.1"/>
    </source>
</evidence>
<keyword evidence="3" id="KW-0804">Transcription</keyword>
<dbReference type="PANTHER" id="PTHR30055">
    <property type="entry name" value="HTH-TYPE TRANSCRIPTIONAL REGULATOR RUTR"/>
    <property type="match status" value="1"/>
</dbReference>
<dbReference type="SUPFAM" id="SSF46689">
    <property type="entry name" value="Homeodomain-like"/>
    <property type="match status" value="1"/>
</dbReference>
<protein>
    <submittedName>
        <fullName evidence="6">TetR/AcrR family transcriptional regulator</fullName>
    </submittedName>
</protein>
<dbReference type="Gene3D" id="1.10.10.60">
    <property type="entry name" value="Homeodomain-like"/>
    <property type="match status" value="1"/>
</dbReference>
<reference evidence="6 7" key="1">
    <citation type="submission" date="2019-04" db="EMBL/GenBank/DDBJ databases">
        <authorList>
            <person name="Jiang L."/>
        </authorList>
    </citation>
    <scope>NUCLEOTIDE SEQUENCE [LARGE SCALE GENOMIC DNA]</scope>
    <source>
        <strain evidence="6 7">YIM 131861</strain>
    </source>
</reference>
<dbReference type="SUPFAM" id="SSF48498">
    <property type="entry name" value="Tetracyclin repressor-like, C-terminal domain"/>
    <property type="match status" value="1"/>
</dbReference>
<dbReference type="EMBL" id="SSSN01000003">
    <property type="protein sequence ID" value="THG35716.1"/>
    <property type="molecule type" value="Genomic_DNA"/>
</dbReference>
<evidence type="ECO:0000256" key="2">
    <source>
        <dbReference type="ARBA" id="ARBA00023125"/>
    </source>
</evidence>
<dbReference type="Pfam" id="PF00440">
    <property type="entry name" value="TetR_N"/>
    <property type="match status" value="1"/>
</dbReference>
<evidence type="ECO:0000256" key="3">
    <source>
        <dbReference type="ARBA" id="ARBA00023163"/>
    </source>
</evidence>
<feature type="DNA-binding region" description="H-T-H motif" evidence="4">
    <location>
        <begin position="34"/>
        <end position="53"/>
    </location>
</feature>
<proteinExistence type="predicted"/>
<dbReference type="AlphaFoldDB" id="A0A4S4G0R6"/>
<dbReference type="Proteomes" id="UP000307380">
    <property type="component" value="Unassembled WGS sequence"/>
</dbReference>
<keyword evidence="2 4" id="KW-0238">DNA-binding</keyword>
<dbReference type="InterPro" id="IPR009057">
    <property type="entry name" value="Homeodomain-like_sf"/>
</dbReference>
<dbReference type="InterPro" id="IPR036271">
    <property type="entry name" value="Tet_transcr_reg_TetR-rel_C_sf"/>
</dbReference>
<name>A0A4S4G0R6_9MICO</name>
<dbReference type="PRINTS" id="PR00455">
    <property type="entry name" value="HTHTETR"/>
</dbReference>
<dbReference type="PROSITE" id="PS50977">
    <property type="entry name" value="HTH_TETR_2"/>
    <property type="match status" value="1"/>
</dbReference>
<comment type="caution">
    <text evidence="6">The sequence shown here is derived from an EMBL/GenBank/DDBJ whole genome shotgun (WGS) entry which is preliminary data.</text>
</comment>
<sequence>MDTPPKRRSGAELLNALLEAAWNELVESGYARMTMASVAARAGTSEPVLYRRWKNKDELTIAAFAHRRETHPVQPAIVGNLRDDLIAELTAVGEARASFFAIASAAAFSGLRTDDGGDPAGVRDQIMQSRPRAAVRDVYRRAHDRGEINVDRIPSSVLEMPFELIRHDLLLNLHTPGQDRITAIVDELLLPLVSPR</sequence>
<dbReference type="Pfam" id="PF16859">
    <property type="entry name" value="TetR_C_11"/>
    <property type="match status" value="1"/>
</dbReference>
<evidence type="ECO:0000259" key="5">
    <source>
        <dbReference type="PROSITE" id="PS50977"/>
    </source>
</evidence>
<dbReference type="Gene3D" id="1.10.357.10">
    <property type="entry name" value="Tetracycline Repressor, domain 2"/>
    <property type="match status" value="1"/>
</dbReference>
<feature type="domain" description="HTH tetR-type" evidence="5">
    <location>
        <begin position="11"/>
        <end position="71"/>
    </location>
</feature>
<keyword evidence="1" id="KW-0805">Transcription regulation</keyword>
<evidence type="ECO:0000313" key="7">
    <source>
        <dbReference type="Proteomes" id="UP000307380"/>
    </source>
</evidence>
<dbReference type="RefSeq" id="WP_136423417.1">
    <property type="nucleotide sequence ID" value="NZ_SSSN01000003.1"/>
</dbReference>
<dbReference type="GO" id="GO:0003700">
    <property type="term" value="F:DNA-binding transcription factor activity"/>
    <property type="evidence" value="ECO:0007669"/>
    <property type="project" value="TreeGrafter"/>
</dbReference>
<accession>A0A4S4G0R6</accession>
<dbReference type="InterPro" id="IPR011075">
    <property type="entry name" value="TetR_C"/>
</dbReference>
<gene>
    <name evidence="6" type="ORF">E6C70_06700</name>
</gene>
<evidence type="ECO:0000256" key="4">
    <source>
        <dbReference type="PROSITE-ProRule" id="PRU00335"/>
    </source>
</evidence>
<dbReference type="InterPro" id="IPR050109">
    <property type="entry name" value="HTH-type_TetR-like_transc_reg"/>
</dbReference>
<keyword evidence="7" id="KW-1185">Reference proteome</keyword>
<dbReference type="GO" id="GO:0000976">
    <property type="term" value="F:transcription cis-regulatory region binding"/>
    <property type="evidence" value="ECO:0007669"/>
    <property type="project" value="TreeGrafter"/>
</dbReference>
<organism evidence="6 7">
    <name type="scientific">Orlajensenia flava</name>
    <dbReference type="NCBI Taxonomy" id="2565934"/>
    <lineage>
        <taxon>Bacteria</taxon>
        <taxon>Bacillati</taxon>
        <taxon>Actinomycetota</taxon>
        <taxon>Actinomycetes</taxon>
        <taxon>Micrococcales</taxon>
        <taxon>Microbacteriaceae</taxon>
        <taxon>Orlajensenia</taxon>
    </lineage>
</organism>
<dbReference type="PANTHER" id="PTHR30055:SF148">
    <property type="entry name" value="TETR-FAMILY TRANSCRIPTIONAL REGULATOR"/>
    <property type="match status" value="1"/>
</dbReference>
<dbReference type="InterPro" id="IPR001647">
    <property type="entry name" value="HTH_TetR"/>
</dbReference>
<dbReference type="OrthoDB" id="9796019at2"/>
<evidence type="ECO:0000256" key="1">
    <source>
        <dbReference type="ARBA" id="ARBA00023015"/>
    </source>
</evidence>